<evidence type="ECO:0000313" key="1">
    <source>
        <dbReference type="EMBL" id="KAI8525499.1"/>
    </source>
</evidence>
<organism evidence="1 2">
    <name type="scientific">Rhododendron molle</name>
    <name type="common">Chinese azalea</name>
    <name type="synonym">Azalea mollis</name>
    <dbReference type="NCBI Taxonomy" id="49168"/>
    <lineage>
        <taxon>Eukaryota</taxon>
        <taxon>Viridiplantae</taxon>
        <taxon>Streptophyta</taxon>
        <taxon>Embryophyta</taxon>
        <taxon>Tracheophyta</taxon>
        <taxon>Spermatophyta</taxon>
        <taxon>Magnoliopsida</taxon>
        <taxon>eudicotyledons</taxon>
        <taxon>Gunneridae</taxon>
        <taxon>Pentapetalae</taxon>
        <taxon>asterids</taxon>
        <taxon>Ericales</taxon>
        <taxon>Ericaceae</taxon>
        <taxon>Ericoideae</taxon>
        <taxon>Rhodoreae</taxon>
        <taxon>Rhododendron</taxon>
    </lineage>
</organism>
<sequence>MDILLLRQGTKPAAVDRNIEDLLRSLHAKRDEDTINPKWLTEQRNALIIVAVLIATIAFQAGVIPPGGVWPDTNLGHVSGEAVMAYKDPRLYRYFLSFNAMSFVASLSTILLLICKFPFIKRYKVSTIMFITITSMTVTYALMIIVITAKWDKKTLSRTMVVGVAAWCSVIAIVLTVHPIHSIADIVGDSVRNRADIRQ</sequence>
<dbReference type="Proteomes" id="UP001062846">
    <property type="component" value="Chromosome 13"/>
</dbReference>
<dbReference type="EMBL" id="CM046400">
    <property type="protein sequence ID" value="KAI8525499.1"/>
    <property type="molecule type" value="Genomic_DNA"/>
</dbReference>
<keyword evidence="2" id="KW-1185">Reference proteome</keyword>
<name>A0ACC0LAU2_RHOML</name>
<evidence type="ECO:0000313" key="2">
    <source>
        <dbReference type="Proteomes" id="UP001062846"/>
    </source>
</evidence>
<comment type="caution">
    <text evidence="1">The sequence shown here is derived from an EMBL/GenBank/DDBJ whole genome shotgun (WGS) entry which is preliminary data.</text>
</comment>
<proteinExistence type="predicted"/>
<accession>A0ACC0LAU2</accession>
<protein>
    <submittedName>
        <fullName evidence="1">Uncharacterized protein</fullName>
    </submittedName>
</protein>
<gene>
    <name evidence="1" type="ORF">RHMOL_Rhmol13G0234800</name>
</gene>
<reference evidence="1" key="1">
    <citation type="submission" date="2022-02" db="EMBL/GenBank/DDBJ databases">
        <title>Plant Genome Project.</title>
        <authorList>
            <person name="Zhang R.-G."/>
        </authorList>
    </citation>
    <scope>NUCLEOTIDE SEQUENCE</scope>
    <source>
        <strain evidence="1">AT1</strain>
    </source>
</reference>